<organism evidence="1 2">
    <name type="scientific">Amycolatopsis taiwanensis</name>
    <dbReference type="NCBI Taxonomy" id="342230"/>
    <lineage>
        <taxon>Bacteria</taxon>
        <taxon>Bacillati</taxon>
        <taxon>Actinomycetota</taxon>
        <taxon>Actinomycetes</taxon>
        <taxon>Pseudonocardiales</taxon>
        <taxon>Pseudonocardiaceae</taxon>
        <taxon>Amycolatopsis</taxon>
    </lineage>
</organism>
<dbReference type="Proteomes" id="UP001165136">
    <property type="component" value="Unassembled WGS sequence"/>
</dbReference>
<protein>
    <submittedName>
        <fullName evidence="1">Uncharacterized protein</fullName>
    </submittedName>
</protein>
<keyword evidence="2" id="KW-1185">Reference proteome</keyword>
<reference evidence="1" key="1">
    <citation type="submission" date="2023-03" db="EMBL/GenBank/DDBJ databases">
        <title>Amycolatopsis taiwanensis NBRC 103393.</title>
        <authorList>
            <person name="Ichikawa N."/>
            <person name="Sato H."/>
            <person name="Tonouchi N."/>
        </authorList>
    </citation>
    <scope>NUCLEOTIDE SEQUENCE</scope>
    <source>
        <strain evidence="1">NBRC 103393</strain>
    </source>
</reference>
<evidence type="ECO:0000313" key="2">
    <source>
        <dbReference type="Proteomes" id="UP001165136"/>
    </source>
</evidence>
<gene>
    <name evidence="1" type="ORF">Atai01_78320</name>
</gene>
<name>A0A9W6VGV2_9PSEU</name>
<comment type="caution">
    <text evidence="1">The sequence shown here is derived from an EMBL/GenBank/DDBJ whole genome shotgun (WGS) entry which is preliminary data.</text>
</comment>
<evidence type="ECO:0000313" key="1">
    <source>
        <dbReference type="EMBL" id="GLY71213.1"/>
    </source>
</evidence>
<dbReference type="EMBL" id="BSTI01000033">
    <property type="protein sequence ID" value="GLY71213.1"/>
    <property type="molecule type" value="Genomic_DNA"/>
</dbReference>
<accession>A0A9W6VGV2</accession>
<proteinExistence type="predicted"/>
<dbReference type="AlphaFoldDB" id="A0A9W6VGV2"/>
<sequence length="155" mass="16121">MAGGFAACGKCVVAGGDGAESPLQTAESPLQTAVSPLQTAEFPLQTAVSPLQTAVSPLQAAVFPLRSACPRFRTQVRRPVGGCDGPGGMSRNVAGVTLHSVPVVPKPELKFLNRGHARLNLELACPNRELACPNRELACLDRGHGRCWRVPGSGG</sequence>